<accession>A0A518G302</accession>
<gene>
    <name evidence="3" type="ORF">Q31a_12740</name>
</gene>
<protein>
    <recommendedName>
        <fullName evidence="5">Pseudopilin GspJ</fullName>
    </recommendedName>
</protein>
<dbReference type="InterPro" id="IPR012902">
    <property type="entry name" value="N_methyl_site"/>
</dbReference>
<evidence type="ECO:0000313" key="4">
    <source>
        <dbReference type="Proteomes" id="UP000318017"/>
    </source>
</evidence>
<organism evidence="3 4">
    <name type="scientific">Aureliella helgolandensis</name>
    <dbReference type="NCBI Taxonomy" id="2527968"/>
    <lineage>
        <taxon>Bacteria</taxon>
        <taxon>Pseudomonadati</taxon>
        <taxon>Planctomycetota</taxon>
        <taxon>Planctomycetia</taxon>
        <taxon>Pirellulales</taxon>
        <taxon>Pirellulaceae</taxon>
        <taxon>Aureliella</taxon>
    </lineage>
</organism>
<name>A0A518G302_9BACT</name>
<reference evidence="3 4" key="1">
    <citation type="submission" date="2019-02" db="EMBL/GenBank/DDBJ databases">
        <title>Deep-cultivation of Planctomycetes and their phenomic and genomic characterization uncovers novel biology.</title>
        <authorList>
            <person name="Wiegand S."/>
            <person name="Jogler M."/>
            <person name="Boedeker C."/>
            <person name="Pinto D."/>
            <person name="Vollmers J."/>
            <person name="Rivas-Marin E."/>
            <person name="Kohn T."/>
            <person name="Peeters S.H."/>
            <person name="Heuer A."/>
            <person name="Rast P."/>
            <person name="Oberbeckmann S."/>
            <person name="Bunk B."/>
            <person name="Jeske O."/>
            <person name="Meyerdierks A."/>
            <person name="Storesund J.E."/>
            <person name="Kallscheuer N."/>
            <person name="Luecker S."/>
            <person name="Lage O.M."/>
            <person name="Pohl T."/>
            <person name="Merkel B.J."/>
            <person name="Hornburger P."/>
            <person name="Mueller R.-W."/>
            <person name="Bruemmer F."/>
            <person name="Labrenz M."/>
            <person name="Spormann A.M."/>
            <person name="Op den Camp H."/>
            <person name="Overmann J."/>
            <person name="Amann R."/>
            <person name="Jetten M.S.M."/>
            <person name="Mascher T."/>
            <person name="Medema M.H."/>
            <person name="Devos D.P."/>
            <person name="Kaster A.-K."/>
            <person name="Ovreas L."/>
            <person name="Rohde M."/>
            <person name="Galperin M.Y."/>
            <person name="Jogler C."/>
        </authorList>
    </citation>
    <scope>NUCLEOTIDE SEQUENCE [LARGE SCALE GENOMIC DNA]</scope>
    <source>
        <strain evidence="3 4">Q31a</strain>
    </source>
</reference>
<dbReference type="InterPro" id="IPR045584">
    <property type="entry name" value="Pilin-like"/>
</dbReference>
<keyword evidence="2" id="KW-1133">Transmembrane helix</keyword>
<sequence length="352" mass="37389">MPNNDSPRIRRGGFTLVELMLALSLVVVATALIGSLMQMYARNFASRGADIRRQQLARSILTMMADDIRSVVMEQEYDTSVLEQLVGASGGGSATTTGAETSELDSGTAGLDSSSTTTVTSVTSDSDTLGATISTAMPPGIYGDQYSLMIDVSRIPRPDEYTPQQASITDSIIADVPGDMKTVTYYVQEATAQGVDDAMANFSRDVTSASAASLSQGFSSGLVRRQLDRGVIAYAEEMGDTQSLYRTGDLVAPEVLMLEFAYYDGTQWLTEWDSSTQSLPWLIQITLAMQSESGSQTAVLPAGTSVSTLTQTDRETYGINIYELVVAIPGAQLKPADTASLDAASGMSSMGL</sequence>
<dbReference type="SUPFAM" id="SSF54523">
    <property type="entry name" value="Pili subunits"/>
    <property type="match status" value="1"/>
</dbReference>
<dbReference type="RefSeq" id="WP_145075388.1">
    <property type="nucleotide sequence ID" value="NZ_CP036298.1"/>
</dbReference>
<feature type="compositionally biased region" description="Low complexity" evidence="1">
    <location>
        <begin position="112"/>
        <end position="125"/>
    </location>
</feature>
<dbReference type="AlphaFoldDB" id="A0A518G302"/>
<feature type="region of interest" description="Disordered" evidence="1">
    <location>
        <begin position="88"/>
        <end position="125"/>
    </location>
</feature>
<keyword evidence="2" id="KW-0812">Transmembrane</keyword>
<evidence type="ECO:0000256" key="1">
    <source>
        <dbReference type="SAM" id="MobiDB-lite"/>
    </source>
</evidence>
<evidence type="ECO:0000256" key="2">
    <source>
        <dbReference type="SAM" id="Phobius"/>
    </source>
</evidence>
<keyword evidence="4" id="KW-1185">Reference proteome</keyword>
<evidence type="ECO:0000313" key="3">
    <source>
        <dbReference type="EMBL" id="QDV22981.1"/>
    </source>
</evidence>
<dbReference type="KEGG" id="ahel:Q31a_12740"/>
<dbReference type="NCBIfam" id="TIGR02532">
    <property type="entry name" value="IV_pilin_GFxxxE"/>
    <property type="match status" value="1"/>
</dbReference>
<dbReference type="Proteomes" id="UP000318017">
    <property type="component" value="Chromosome"/>
</dbReference>
<dbReference type="EMBL" id="CP036298">
    <property type="protein sequence ID" value="QDV22981.1"/>
    <property type="molecule type" value="Genomic_DNA"/>
</dbReference>
<feature type="transmembrane region" description="Helical" evidence="2">
    <location>
        <begin position="12"/>
        <end position="37"/>
    </location>
</feature>
<evidence type="ECO:0008006" key="5">
    <source>
        <dbReference type="Google" id="ProtNLM"/>
    </source>
</evidence>
<proteinExistence type="predicted"/>
<dbReference type="OrthoDB" id="9812770at2"/>
<keyword evidence="2" id="KW-0472">Membrane</keyword>
<dbReference type="PROSITE" id="PS00409">
    <property type="entry name" value="PROKAR_NTER_METHYL"/>
    <property type="match status" value="1"/>
</dbReference>